<evidence type="ECO:0000256" key="1">
    <source>
        <dbReference type="SAM" id="MobiDB-lite"/>
    </source>
</evidence>
<feature type="compositionally biased region" description="Low complexity" evidence="1">
    <location>
        <begin position="142"/>
        <end position="155"/>
    </location>
</feature>
<feature type="region of interest" description="Disordered" evidence="1">
    <location>
        <begin position="122"/>
        <end position="171"/>
    </location>
</feature>
<evidence type="ECO:0000313" key="2">
    <source>
        <dbReference type="EMBL" id="KAG5191326.1"/>
    </source>
</evidence>
<reference evidence="2" key="1">
    <citation type="submission" date="2021-02" db="EMBL/GenBank/DDBJ databases">
        <title>First Annotated Genome of the Yellow-green Alga Tribonema minus.</title>
        <authorList>
            <person name="Mahan K.M."/>
        </authorList>
    </citation>
    <scope>NUCLEOTIDE SEQUENCE</scope>
    <source>
        <strain evidence="2">UTEX B ZZ1240</strain>
    </source>
</reference>
<dbReference type="AlphaFoldDB" id="A0A835ZE69"/>
<gene>
    <name evidence="2" type="ORF">JKP88DRAFT_266607</name>
</gene>
<accession>A0A835ZE69</accession>
<dbReference type="EMBL" id="JAFCMP010000021">
    <property type="protein sequence ID" value="KAG5191326.1"/>
    <property type="molecule type" value="Genomic_DNA"/>
</dbReference>
<keyword evidence="3" id="KW-1185">Reference proteome</keyword>
<name>A0A835ZE69_9STRA</name>
<protein>
    <submittedName>
        <fullName evidence="2">Uncharacterized protein</fullName>
    </submittedName>
</protein>
<proteinExistence type="predicted"/>
<dbReference type="Proteomes" id="UP000664859">
    <property type="component" value="Unassembled WGS sequence"/>
</dbReference>
<comment type="caution">
    <text evidence="2">The sequence shown here is derived from an EMBL/GenBank/DDBJ whole genome shotgun (WGS) entry which is preliminary data.</text>
</comment>
<organism evidence="2 3">
    <name type="scientific">Tribonema minus</name>
    <dbReference type="NCBI Taxonomy" id="303371"/>
    <lineage>
        <taxon>Eukaryota</taxon>
        <taxon>Sar</taxon>
        <taxon>Stramenopiles</taxon>
        <taxon>Ochrophyta</taxon>
        <taxon>PX clade</taxon>
        <taxon>Xanthophyceae</taxon>
        <taxon>Tribonematales</taxon>
        <taxon>Tribonemataceae</taxon>
        <taxon>Tribonema</taxon>
    </lineage>
</organism>
<sequence length="314" mass="35098">MAEEQKAAELSDDSEFEERLIRELPAYVRHGISPGHRVLEIATKRFEKLDRPVVESRQRLGALSAQLKLKRKKLEDDEEQLRKVRARLDTEQLELESQMKKQMEDAAPSEQLFKTLEQARQLVEEDEKRRQQQNGPISIPRQQETPPQQTQQPQELNGHEQDDAAQQQRMELSQEQIDVLVGGSYDSSQTKQDRVKCQLSLLVGNGDPDIGPAGLRAILEVAGIRTPDFACHNYKNWSGRLSRLPEHPSGKGIVVDGVGNGNTPVLSSADGGNFNIAVEMIQWGHNFAAKHVNTVWSKPTGGTAEDNESVDGGE</sequence>
<evidence type="ECO:0000313" key="3">
    <source>
        <dbReference type="Proteomes" id="UP000664859"/>
    </source>
</evidence>